<comment type="subcellular location">
    <subcellularLocation>
        <location evidence="2">Plastid</location>
        <location evidence="2">Chloroplast thylakoid membrane</location>
    </subcellularLocation>
</comment>
<evidence type="ECO:0000256" key="7">
    <source>
        <dbReference type="ARBA" id="ARBA00022640"/>
    </source>
</evidence>
<dbReference type="GO" id="GO:0009535">
    <property type="term" value="C:chloroplast thylakoid membrane"/>
    <property type="evidence" value="ECO:0007669"/>
    <property type="project" value="UniProtKB-SubCell"/>
</dbReference>
<evidence type="ECO:0000256" key="9">
    <source>
        <dbReference type="ARBA" id="ARBA00023078"/>
    </source>
</evidence>
<evidence type="ECO:0000256" key="5">
    <source>
        <dbReference type="ARBA" id="ARBA00022528"/>
    </source>
</evidence>
<evidence type="ECO:0000256" key="4">
    <source>
        <dbReference type="ARBA" id="ARBA00018725"/>
    </source>
</evidence>
<evidence type="ECO:0000313" key="13">
    <source>
        <dbReference type="Proteomes" id="UP000825729"/>
    </source>
</evidence>
<evidence type="ECO:0000256" key="1">
    <source>
        <dbReference type="ARBA" id="ARBA00002966"/>
    </source>
</evidence>
<keyword evidence="13" id="KW-1185">Reference proteome</keyword>
<gene>
    <name evidence="12" type="ORF">H6P81_002976</name>
</gene>
<dbReference type="Proteomes" id="UP000825729">
    <property type="component" value="Unassembled WGS sequence"/>
</dbReference>
<organism evidence="12 13">
    <name type="scientific">Aristolochia fimbriata</name>
    <name type="common">White veined hardy Dutchman's pipe vine</name>
    <dbReference type="NCBI Taxonomy" id="158543"/>
    <lineage>
        <taxon>Eukaryota</taxon>
        <taxon>Viridiplantae</taxon>
        <taxon>Streptophyta</taxon>
        <taxon>Embryophyta</taxon>
        <taxon>Tracheophyta</taxon>
        <taxon>Spermatophyta</taxon>
        <taxon>Magnoliopsida</taxon>
        <taxon>Magnoliidae</taxon>
        <taxon>Piperales</taxon>
        <taxon>Aristolochiaceae</taxon>
        <taxon>Aristolochia</taxon>
    </lineage>
</organism>
<keyword evidence="11" id="KW-0604">Photosystem II</keyword>
<comment type="caution">
    <text evidence="12">The sequence shown here is derived from an EMBL/GenBank/DDBJ whole genome shotgun (WGS) entry which is preliminary data.</text>
</comment>
<name>A0AAV7FBH7_ARIFI</name>
<comment type="function">
    <text evidence="1">Associated with the oxygen-evolving complex of photosystem II.</text>
</comment>
<protein>
    <recommendedName>
        <fullName evidence="4">Photosystem II 10 kDa polypeptide, chloroplastic</fullName>
    </recommendedName>
</protein>
<keyword evidence="7" id="KW-0934">Plastid</keyword>
<accession>A0AAV7FBH7</accession>
<dbReference type="InterPro" id="IPR006814">
    <property type="entry name" value="PSII_PsbR"/>
</dbReference>
<evidence type="ECO:0000256" key="2">
    <source>
        <dbReference type="ARBA" id="ARBA00004334"/>
    </source>
</evidence>
<evidence type="ECO:0000256" key="11">
    <source>
        <dbReference type="ARBA" id="ARBA00023276"/>
    </source>
</evidence>
<dbReference type="GO" id="GO:0009654">
    <property type="term" value="C:photosystem II oxygen evolving complex"/>
    <property type="evidence" value="ECO:0007669"/>
    <property type="project" value="InterPro"/>
</dbReference>
<comment type="similarity">
    <text evidence="3">Belongs to the psbR family.</text>
</comment>
<evidence type="ECO:0000256" key="8">
    <source>
        <dbReference type="ARBA" id="ARBA00022946"/>
    </source>
</evidence>
<evidence type="ECO:0000313" key="12">
    <source>
        <dbReference type="EMBL" id="KAG9458468.1"/>
    </source>
</evidence>
<dbReference type="AlphaFoldDB" id="A0AAV7FBH7"/>
<evidence type="ECO:0000256" key="3">
    <source>
        <dbReference type="ARBA" id="ARBA00006659"/>
    </source>
</evidence>
<reference evidence="12 13" key="1">
    <citation type="submission" date="2021-07" db="EMBL/GenBank/DDBJ databases">
        <title>The Aristolochia fimbriata genome: insights into angiosperm evolution, floral development and chemical biosynthesis.</title>
        <authorList>
            <person name="Jiao Y."/>
        </authorList>
    </citation>
    <scope>NUCLEOTIDE SEQUENCE [LARGE SCALE GENOMIC DNA]</scope>
    <source>
        <strain evidence="12">IBCAS-2021</strain>
        <tissue evidence="12">Leaf</tissue>
    </source>
</reference>
<evidence type="ECO:0000256" key="10">
    <source>
        <dbReference type="ARBA" id="ARBA00023136"/>
    </source>
</evidence>
<keyword evidence="10" id="KW-0472">Membrane</keyword>
<evidence type="ECO:0000256" key="6">
    <source>
        <dbReference type="ARBA" id="ARBA00022531"/>
    </source>
</evidence>
<proteinExistence type="inferred from homology"/>
<keyword evidence="5" id="KW-0150">Chloroplast</keyword>
<keyword evidence="9" id="KW-0793">Thylakoid</keyword>
<dbReference type="Pfam" id="PF04725">
    <property type="entry name" value="PsbR"/>
    <property type="match status" value="1"/>
</dbReference>
<dbReference type="EMBL" id="JAINDJ010000002">
    <property type="protein sequence ID" value="KAG9458468.1"/>
    <property type="molecule type" value="Genomic_DNA"/>
</dbReference>
<keyword evidence="6" id="KW-0602">Photosynthesis</keyword>
<dbReference type="PANTHER" id="PTHR34369:SF7">
    <property type="entry name" value="PHOTOSYSTEM II 10 KDA POLYPEPTIDE, CHLOROPLASTIC"/>
    <property type="match status" value="1"/>
</dbReference>
<dbReference type="PANTHER" id="PTHR34369">
    <property type="entry name" value="PHOTOSYSTEM II 10 KDA POLYPEPTIDE, CHLOROPLASTIC"/>
    <property type="match status" value="1"/>
</dbReference>
<dbReference type="GO" id="GO:0015979">
    <property type="term" value="P:photosynthesis"/>
    <property type="evidence" value="ECO:0007669"/>
    <property type="project" value="UniProtKB-KW"/>
</dbReference>
<sequence length="107" mass="11253">MLAKGELTWENNRLLLETSIGDSIATQAGPLLRSSCANGLSGKASATYPKVLDPFLGPGGGMSLKDGLDASGRKPKGKGVYQFVDKYGANVNGYTVLSSAKPRYTQQ</sequence>
<keyword evidence="8" id="KW-0809">Transit peptide</keyword>